<dbReference type="AlphaFoldDB" id="A0A432ZZE8"/>
<name>A0A432ZZE8_9FUNG</name>
<comment type="caution">
    <text evidence="2">The sequence shown here is derived from an EMBL/GenBank/DDBJ whole genome shotgun (WGS) entry which is preliminary data.</text>
</comment>
<keyword evidence="3" id="KW-1185">Reference proteome</keyword>
<gene>
    <name evidence="2" type="ORF">BC936DRAFT_143116</name>
</gene>
<evidence type="ECO:0000313" key="2">
    <source>
        <dbReference type="EMBL" id="RUO95840.1"/>
    </source>
</evidence>
<accession>A0A432ZZE8</accession>
<feature type="region of interest" description="Disordered" evidence="1">
    <location>
        <begin position="191"/>
        <end position="212"/>
    </location>
</feature>
<dbReference type="EMBL" id="RBNI01025347">
    <property type="protein sequence ID" value="RUO95840.1"/>
    <property type="molecule type" value="Genomic_DNA"/>
</dbReference>
<organism evidence="2 3">
    <name type="scientific">Jimgerdemannia flammicorona</name>
    <dbReference type="NCBI Taxonomy" id="994334"/>
    <lineage>
        <taxon>Eukaryota</taxon>
        <taxon>Fungi</taxon>
        <taxon>Fungi incertae sedis</taxon>
        <taxon>Mucoromycota</taxon>
        <taxon>Mucoromycotina</taxon>
        <taxon>Endogonomycetes</taxon>
        <taxon>Endogonales</taxon>
        <taxon>Endogonaceae</taxon>
        <taxon>Jimgerdemannia</taxon>
    </lineage>
</organism>
<proteinExistence type="predicted"/>
<feature type="compositionally biased region" description="Acidic residues" evidence="1">
    <location>
        <begin position="199"/>
        <end position="212"/>
    </location>
</feature>
<dbReference type="Proteomes" id="UP000268093">
    <property type="component" value="Unassembled WGS sequence"/>
</dbReference>
<protein>
    <submittedName>
        <fullName evidence="2">Uncharacterized protein</fullName>
    </submittedName>
</protein>
<reference evidence="2 3" key="1">
    <citation type="journal article" date="2018" name="New Phytol.">
        <title>Phylogenomics of Endogonaceae and evolution of mycorrhizas within Mucoromycota.</title>
        <authorList>
            <person name="Chang Y."/>
            <person name="Desiro A."/>
            <person name="Na H."/>
            <person name="Sandor L."/>
            <person name="Lipzen A."/>
            <person name="Clum A."/>
            <person name="Barry K."/>
            <person name="Grigoriev I.V."/>
            <person name="Martin F.M."/>
            <person name="Stajich J.E."/>
            <person name="Smith M.E."/>
            <person name="Bonito G."/>
            <person name="Spatafora J.W."/>
        </authorList>
    </citation>
    <scope>NUCLEOTIDE SEQUENCE [LARGE SCALE GENOMIC DNA]</scope>
    <source>
        <strain evidence="2 3">GMNB39</strain>
    </source>
</reference>
<sequence>MEAIQRLPTLLKTRIAQVGRAQVFSEQMEAAPSPLSEEVFALLPRPPRPSSLDEQVPISFYHLCIYIPSTLPLPSTHIFNLIRRHSNLSVFQMSNAIALIGRRIRLMPNVPCLEVVSAKRTNDKVLVGVKDTNGNLERSEEIVEIPYEEGLAALEDDDEDWETDEEETLEVEIVPEVEDLDEVLEVMVAPELEPREGPNEEGFEIVDEEHAF</sequence>
<evidence type="ECO:0000256" key="1">
    <source>
        <dbReference type="SAM" id="MobiDB-lite"/>
    </source>
</evidence>
<evidence type="ECO:0000313" key="3">
    <source>
        <dbReference type="Proteomes" id="UP000268093"/>
    </source>
</evidence>